<dbReference type="EMBL" id="GL882882">
    <property type="protein sequence ID" value="EGF81590.1"/>
    <property type="molecule type" value="Genomic_DNA"/>
</dbReference>
<dbReference type="Proteomes" id="UP000007241">
    <property type="component" value="Unassembled WGS sequence"/>
</dbReference>
<dbReference type="SMART" id="SM00479">
    <property type="entry name" value="EXOIII"/>
    <property type="match status" value="1"/>
</dbReference>
<comment type="similarity">
    <text evidence="2">Belongs to the REXO1/REXO3 family.</text>
</comment>
<dbReference type="AlphaFoldDB" id="F4P0H5"/>
<evidence type="ECO:0000256" key="4">
    <source>
        <dbReference type="ARBA" id="ARBA00022801"/>
    </source>
</evidence>
<accession>F4P0H5</accession>
<keyword evidence="6" id="KW-0539">Nucleus</keyword>
<dbReference type="InterPro" id="IPR047021">
    <property type="entry name" value="REXO1/3/4-like"/>
</dbReference>
<protein>
    <recommendedName>
        <fullName evidence="7">Exonuclease domain-containing protein</fullName>
    </recommendedName>
</protein>
<dbReference type="OrthoDB" id="8191639at2759"/>
<reference evidence="8 9" key="1">
    <citation type="submission" date="2009-12" db="EMBL/GenBank/DDBJ databases">
        <title>The draft genome of Batrachochytrium dendrobatidis.</title>
        <authorList>
            <consortium name="US DOE Joint Genome Institute (JGI-PGF)"/>
            <person name="Kuo A."/>
            <person name="Salamov A."/>
            <person name="Schmutz J."/>
            <person name="Lucas S."/>
            <person name="Pitluck S."/>
            <person name="Rosenblum E."/>
            <person name="Stajich J."/>
            <person name="Eisen M."/>
            <person name="Grigoriev I.V."/>
        </authorList>
    </citation>
    <scope>NUCLEOTIDE SEQUENCE [LARGE SCALE GENOMIC DNA]</scope>
    <source>
        <strain evidence="9">JAM81 / FGSC 10211</strain>
    </source>
</reference>
<dbReference type="InterPro" id="IPR013520">
    <property type="entry name" value="Ribonucl_H"/>
</dbReference>
<dbReference type="GO" id="GO:0003676">
    <property type="term" value="F:nucleic acid binding"/>
    <property type="evidence" value="ECO:0007669"/>
    <property type="project" value="InterPro"/>
</dbReference>
<dbReference type="PANTHER" id="PTHR12801">
    <property type="entry name" value="RNA EXONUCLEASE REXO1 / RECO3 FAMILY MEMBER-RELATED"/>
    <property type="match status" value="1"/>
</dbReference>
<evidence type="ECO:0000256" key="6">
    <source>
        <dbReference type="ARBA" id="ARBA00023242"/>
    </source>
</evidence>
<name>F4P0H5_BATDJ</name>
<evidence type="ECO:0000256" key="5">
    <source>
        <dbReference type="ARBA" id="ARBA00022839"/>
    </source>
</evidence>
<dbReference type="Gene3D" id="3.30.420.10">
    <property type="entry name" value="Ribonuclease H-like superfamily/Ribonuclease H"/>
    <property type="match status" value="1"/>
</dbReference>
<keyword evidence="4" id="KW-0378">Hydrolase</keyword>
<dbReference type="HOGENOM" id="CLU_022453_5_0_1"/>
<keyword evidence="9" id="KW-1185">Reference proteome</keyword>
<gene>
    <name evidence="8" type="ORF">BATDEDRAFT_87676</name>
</gene>
<dbReference type="PANTHER" id="PTHR12801:SF115">
    <property type="entry name" value="FI18136P1-RELATED"/>
    <property type="match status" value="1"/>
</dbReference>
<proteinExistence type="inferred from homology"/>
<dbReference type="InterPro" id="IPR034922">
    <property type="entry name" value="REX1-like_exo"/>
</dbReference>
<dbReference type="GO" id="GO:0031125">
    <property type="term" value="P:rRNA 3'-end processing"/>
    <property type="evidence" value="ECO:0000318"/>
    <property type="project" value="GO_Central"/>
</dbReference>
<dbReference type="InParanoid" id="F4P0H5"/>
<keyword evidence="5" id="KW-0269">Exonuclease</keyword>
<dbReference type="OMA" id="FKITHEP"/>
<evidence type="ECO:0000313" key="9">
    <source>
        <dbReference type="Proteomes" id="UP000007241"/>
    </source>
</evidence>
<evidence type="ECO:0000256" key="2">
    <source>
        <dbReference type="ARBA" id="ARBA00006357"/>
    </source>
</evidence>
<dbReference type="GeneID" id="18242868"/>
<feature type="domain" description="Exonuclease" evidence="7">
    <location>
        <begin position="210"/>
        <end position="363"/>
    </location>
</feature>
<evidence type="ECO:0000256" key="3">
    <source>
        <dbReference type="ARBA" id="ARBA00022722"/>
    </source>
</evidence>
<dbReference type="RefSeq" id="XP_006678253.1">
    <property type="nucleotide sequence ID" value="XM_006678190.1"/>
</dbReference>
<comment type="subcellular location">
    <subcellularLocation>
        <location evidence="1">Nucleus</location>
    </subcellularLocation>
</comment>
<evidence type="ECO:0000256" key="1">
    <source>
        <dbReference type="ARBA" id="ARBA00004123"/>
    </source>
</evidence>
<sequence>MTYTMMAATVLRQLIKRPVSTGVLDIGISGEWVEPQAIDSLSKVNVDLLGPFIHTLEELETLGYPLGPFDQPDSKPVIEAKDESAISHEKHQTIDKTVATDNLVVDAEPLLKSNSACKLVKYDCDRCGNPFVLKYPLEEYDKTACMYHYGRWRMVFVDAKKERLISCCSTPVGTPGCTMGPHVFKEESNAQLNERIPFIELPSNTLNALPVVALDCEMSYTTGGMELTRVTVVDWNGNRVFDELCIPCNPILDLNTRWSGITSLDSAKYNLKDIQQQLGKLISTSTIIIGHGLENDLRALRIKHTQVIDTVKVFPHPNGLPYRQALRTLASKILGRFVQTGENGHDSMEDAMTCIDLLKTKLK</sequence>
<dbReference type="CDD" id="cd06145">
    <property type="entry name" value="REX1_like"/>
    <property type="match status" value="1"/>
</dbReference>
<evidence type="ECO:0000259" key="7">
    <source>
        <dbReference type="SMART" id="SM00479"/>
    </source>
</evidence>
<dbReference type="InterPro" id="IPR012337">
    <property type="entry name" value="RNaseH-like_sf"/>
</dbReference>
<dbReference type="STRING" id="684364.F4P0H5"/>
<dbReference type="SUPFAM" id="SSF53098">
    <property type="entry name" value="Ribonuclease H-like"/>
    <property type="match status" value="1"/>
</dbReference>
<dbReference type="GO" id="GO:0004527">
    <property type="term" value="F:exonuclease activity"/>
    <property type="evidence" value="ECO:0000318"/>
    <property type="project" value="GO_Central"/>
</dbReference>
<keyword evidence="3" id="KW-0540">Nuclease</keyword>
<dbReference type="InterPro" id="IPR036397">
    <property type="entry name" value="RNaseH_sf"/>
</dbReference>
<dbReference type="GO" id="GO:0005634">
    <property type="term" value="C:nucleus"/>
    <property type="evidence" value="ECO:0000318"/>
    <property type="project" value="GO_Central"/>
</dbReference>
<organism evidence="8 9">
    <name type="scientific">Batrachochytrium dendrobatidis (strain JAM81 / FGSC 10211)</name>
    <name type="common">Frog chytrid fungus</name>
    <dbReference type="NCBI Taxonomy" id="684364"/>
    <lineage>
        <taxon>Eukaryota</taxon>
        <taxon>Fungi</taxon>
        <taxon>Fungi incertae sedis</taxon>
        <taxon>Chytridiomycota</taxon>
        <taxon>Chytridiomycota incertae sedis</taxon>
        <taxon>Chytridiomycetes</taxon>
        <taxon>Rhizophydiales</taxon>
        <taxon>Rhizophydiales incertae sedis</taxon>
        <taxon>Batrachochytrium</taxon>
    </lineage>
</organism>
<dbReference type="FunFam" id="3.30.420.10:FF:000031">
    <property type="entry name" value="RNA exonuclease 1"/>
    <property type="match status" value="1"/>
</dbReference>
<evidence type="ECO:0000313" key="8">
    <source>
        <dbReference type="EMBL" id="EGF81590.1"/>
    </source>
</evidence>
<dbReference type="GO" id="GO:0010629">
    <property type="term" value="P:negative regulation of gene expression"/>
    <property type="evidence" value="ECO:0007669"/>
    <property type="project" value="UniProtKB-ARBA"/>
</dbReference>